<dbReference type="OMA" id="ICESNDV"/>
<dbReference type="PROSITE" id="PS51980">
    <property type="entry name" value="OCEL"/>
    <property type="match status" value="1"/>
</dbReference>
<evidence type="ECO:0000256" key="1">
    <source>
        <dbReference type="SAM" id="MobiDB-lite"/>
    </source>
</evidence>
<feature type="compositionally biased region" description="Polar residues" evidence="1">
    <location>
        <begin position="905"/>
        <end position="914"/>
    </location>
</feature>
<dbReference type="AlphaFoldDB" id="A0A0K9PQW8"/>
<organism evidence="3 4">
    <name type="scientific">Zostera marina</name>
    <name type="common">Eelgrass</name>
    <dbReference type="NCBI Taxonomy" id="29655"/>
    <lineage>
        <taxon>Eukaryota</taxon>
        <taxon>Viridiplantae</taxon>
        <taxon>Streptophyta</taxon>
        <taxon>Embryophyta</taxon>
        <taxon>Tracheophyta</taxon>
        <taxon>Spermatophyta</taxon>
        <taxon>Magnoliopsida</taxon>
        <taxon>Liliopsida</taxon>
        <taxon>Zosteraceae</taxon>
        <taxon>Zostera</taxon>
    </lineage>
</organism>
<feature type="region of interest" description="Disordered" evidence="1">
    <location>
        <begin position="894"/>
        <end position="921"/>
    </location>
</feature>
<dbReference type="EMBL" id="LFYR01000671">
    <property type="protein sequence ID" value="KMZ71473.1"/>
    <property type="molecule type" value="Genomic_DNA"/>
</dbReference>
<feature type="compositionally biased region" description="Polar residues" evidence="1">
    <location>
        <begin position="716"/>
        <end position="727"/>
    </location>
</feature>
<dbReference type="PANTHER" id="PTHR38372">
    <property type="entry name" value="DENTIN SIALOPHOSPHOPROTEIN-LIKE PROTEIN"/>
    <property type="match status" value="1"/>
</dbReference>
<feature type="region of interest" description="Disordered" evidence="1">
    <location>
        <begin position="1"/>
        <end position="39"/>
    </location>
</feature>
<sequence>MIGKVRGRTGGGRRGGGNGNRNLRPSAIHRPMVPPSTSRLPVVVGGGSLSAVRGGRGRGSRQGTERVGLSVPEVVTEESFSMTSDGPFDFGSIIRHRPDLIDEIQRAEEMGVQARIKFGNNSNNSAVNVIDVGGKEYSFTWSNDDGHLCDIYAERRNGESGDGLLVECGSSWRKLNVQPCFDESAKKTAMMRSEEVLQNKARRAIILELPNQPSSSALEVKMKKNTWVPKESPLKKQKTEITQSLKLGSSKTIVPKAKAPPSLHSRVGQSSSPFSSPPEKAMHPNLSREHLNANIFDPFENKKDEIIVESKTVGNNHGVSPQHVDLRSMLINLLSQKPHGVTLRGLENAVKKIMPDCLKAVETVLKSIAIFNDPGKYILKPGVGLEHSNMSLPECESFQDNVQEKATAADILKKPSMNNEFELQPLSSLKSEQEPFKSEKNEKENDDEACTSSGSDSDSDSESSDSGSDSGSQSRSRSKSRSPVVSSASSSDSDASSSSNETDVDVDITSTSDDEKDGAQSKCKSLASELLMLSSPVNGSGHGEKCNKKVGNKQEDNIRSPNAEYGNAIIDDDASQAVKNHDRSKTSQYHENGGTVTQMIGLNGHKTASESLQEMNLQSNQHIVSKIDKVVSHGSLANGDHEKNPLRKKTTEKTSKSKNFKTPLEMQSLDEKKGVKNLKGLSTASEGNKRNNTILSEEAPYFSENSERKNKRKETSSNANPITSFSAEKSEGEFRSTKHGESTPYAKLEESDTHIRNIAKVRRVNTVAGVRSSLPELENKWQSGNGQPSQFQSFGMDNLGKESTLQRTFSELEVGEFREPLYDDIEDSKVLIDSSKIFENESIIVKDASLDLVKQKVSGKINSNLEERSSKNHGFQKKITEIPLVESTRPEQPQHLLRPTFPDSGISQSNNRSRYCSEPGNQAAKKNSFGCHPNGNYVSESTKVVQKVVEPKDDLVQKKDAIIQNGQSSSVKKIKSSPEEELLLSKFEKDKPDEKKPISDYNQCREYVQEFEEKKKCYIVLGKELEKIREECLEKNGDYLEVSKMKGTRRYKDRVQQLIKFDCRHKTRFIRLKKTYDILRIELKTLKKMMDSFAATLLDKGAKRSRLL</sequence>
<feature type="domain" description="OCEL" evidence="2">
    <location>
        <begin position="989"/>
        <end position="1098"/>
    </location>
</feature>
<feature type="compositionally biased region" description="Acidic residues" evidence="1">
    <location>
        <begin position="502"/>
        <end position="516"/>
    </location>
</feature>
<proteinExistence type="predicted"/>
<dbReference type="OrthoDB" id="4869960at2759"/>
<dbReference type="Proteomes" id="UP000036987">
    <property type="component" value="Unassembled WGS sequence"/>
</dbReference>
<feature type="compositionally biased region" description="Basic and acidic residues" evidence="1">
    <location>
        <begin position="431"/>
        <end position="443"/>
    </location>
</feature>
<accession>A0A0K9PQW8</accession>
<feature type="compositionally biased region" description="Low complexity" evidence="1">
    <location>
        <begin position="464"/>
        <end position="499"/>
    </location>
</feature>
<dbReference type="STRING" id="29655.A0A0K9PQW8"/>
<dbReference type="PANTHER" id="PTHR38372:SF2">
    <property type="entry name" value="DENTIN SIALOPHOSPHOPROTEIN-LIKE PROTEIN"/>
    <property type="match status" value="1"/>
</dbReference>
<protein>
    <recommendedName>
        <fullName evidence="2">OCEL domain-containing protein</fullName>
    </recommendedName>
</protein>
<dbReference type="InterPro" id="IPR010844">
    <property type="entry name" value="Occludin_ELL"/>
</dbReference>
<feature type="region of interest" description="Disordered" evidence="1">
    <location>
        <begin position="632"/>
        <end position="749"/>
    </location>
</feature>
<feature type="region of interest" description="Disordered" evidence="1">
    <location>
        <begin position="424"/>
        <end position="571"/>
    </location>
</feature>
<feature type="compositionally biased region" description="Polar residues" evidence="1">
    <location>
        <begin position="780"/>
        <end position="797"/>
    </location>
</feature>
<feature type="region of interest" description="Disordered" evidence="1">
    <location>
        <begin position="255"/>
        <end position="283"/>
    </location>
</feature>
<reference evidence="4" key="1">
    <citation type="journal article" date="2016" name="Nature">
        <title>The genome of the seagrass Zostera marina reveals angiosperm adaptation to the sea.</title>
        <authorList>
            <person name="Olsen J.L."/>
            <person name="Rouze P."/>
            <person name="Verhelst B."/>
            <person name="Lin Y.-C."/>
            <person name="Bayer T."/>
            <person name="Collen J."/>
            <person name="Dattolo E."/>
            <person name="De Paoli E."/>
            <person name="Dittami S."/>
            <person name="Maumus F."/>
            <person name="Michel G."/>
            <person name="Kersting A."/>
            <person name="Lauritano C."/>
            <person name="Lohaus R."/>
            <person name="Toepel M."/>
            <person name="Tonon T."/>
            <person name="Vanneste K."/>
            <person name="Amirebrahimi M."/>
            <person name="Brakel J."/>
            <person name="Bostroem C."/>
            <person name="Chovatia M."/>
            <person name="Grimwood J."/>
            <person name="Jenkins J.W."/>
            <person name="Jueterbock A."/>
            <person name="Mraz A."/>
            <person name="Stam W.T."/>
            <person name="Tice H."/>
            <person name="Bornberg-Bauer E."/>
            <person name="Green P.J."/>
            <person name="Pearson G.A."/>
            <person name="Procaccini G."/>
            <person name="Duarte C.M."/>
            <person name="Schmutz J."/>
            <person name="Reusch T.B.H."/>
            <person name="Van de Peer Y."/>
        </authorList>
    </citation>
    <scope>NUCLEOTIDE SEQUENCE [LARGE SCALE GENOMIC DNA]</scope>
    <source>
        <strain evidence="4">cv. Finnish</strain>
    </source>
</reference>
<feature type="compositionally biased region" description="Basic and acidic residues" evidence="1">
    <location>
        <begin position="639"/>
        <end position="655"/>
    </location>
</feature>
<comment type="caution">
    <text evidence="3">The sequence shown here is derived from an EMBL/GenBank/DDBJ whole genome shotgun (WGS) entry which is preliminary data.</text>
</comment>
<gene>
    <name evidence="3" type="ORF">ZOSMA_17G00280</name>
</gene>
<evidence type="ECO:0000259" key="2">
    <source>
        <dbReference type="PROSITE" id="PS51980"/>
    </source>
</evidence>
<evidence type="ECO:0000313" key="3">
    <source>
        <dbReference type="EMBL" id="KMZ71473.1"/>
    </source>
</evidence>
<feature type="region of interest" description="Disordered" evidence="1">
    <location>
        <begin position="778"/>
        <end position="797"/>
    </location>
</feature>
<feature type="compositionally biased region" description="Basic and acidic residues" evidence="1">
    <location>
        <begin position="728"/>
        <end position="749"/>
    </location>
</feature>
<keyword evidence="4" id="KW-1185">Reference proteome</keyword>
<feature type="compositionally biased region" description="Gly residues" evidence="1">
    <location>
        <begin position="8"/>
        <end position="19"/>
    </location>
</feature>
<name>A0A0K9PQW8_ZOSMR</name>
<evidence type="ECO:0000313" key="4">
    <source>
        <dbReference type="Proteomes" id="UP000036987"/>
    </source>
</evidence>
<feature type="compositionally biased region" description="Basic and acidic residues" evidence="1">
    <location>
        <begin position="542"/>
        <end position="558"/>
    </location>
</feature>
<feature type="compositionally biased region" description="Polar residues" evidence="1">
    <location>
        <begin position="680"/>
        <end position="695"/>
    </location>
</feature>